<protein>
    <submittedName>
        <fullName evidence="1">Uncharacterized protein</fullName>
    </submittedName>
</protein>
<organism evidence="1 2">
    <name type="scientific">Dreissena polymorpha</name>
    <name type="common">Zebra mussel</name>
    <name type="synonym">Mytilus polymorpha</name>
    <dbReference type="NCBI Taxonomy" id="45954"/>
    <lineage>
        <taxon>Eukaryota</taxon>
        <taxon>Metazoa</taxon>
        <taxon>Spiralia</taxon>
        <taxon>Lophotrochozoa</taxon>
        <taxon>Mollusca</taxon>
        <taxon>Bivalvia</taxon>
        <taxon>Autobranchia</taxon>
        <taxon>Heteroconchia</taxon>
        <taxon>Euheterodonta</taxon>
        <taxon>Imparidentia</taxon>
        <taxon>Neoheterodontei</taxon>
        <taxon>Myida</taxon>
        <taxon>Dreissenoidea</taxon>
        <taxon>Dreissenidae</taxon>
        <taxon>Dreissena</taxon>
    </lineage>
</organism>
<gene>
    <name evidence="1" type="ORF">DPMN_091409</name>
</gene>
<sequence>MQPRLPHPSPHGRETIRVHLLQQTVQPTKQLEVTHDYTHQLDQDGGSAALMRCLSDTQPWCRDCWHSNHHVWFVG</sequence>
<dbReference type="Proteomes" id="UP000828390">
    <property type="component" value="Unassembled WGS sequence"/>
</dbReference>
<reference evidence="1" key="1">
    <citation type="journal article" date="2019" name="bioRxiv">
        <title>The Genome of the Zebra Mussel, Dreissena polymorpha: A Resource for Invasive Species Research.</title>
        <authorList>
            <person name="McCartney M.A."/>
            <person name="Auch B."/>
            <person name="Kono T."/>
            <person name="Mallez S."/>
            <person name="Zhang Y."/>
            <person name="Obille A."/>
            <person name="Becker A."/>
            <person name="Abrahante J.E."/>
            <person name="Garbe J."/>
            <person name="Badalamenti J.P."/>
            <person name="Herman A."/>
            <person name="Mangelson H."/>
            <person name="Liachko I."/>
            <person name="Sullivan S."/>
            <person name="Sone E.D."/>
            <person name="Koren S."/>
            <person name="Silverstein K.A.T."/>
            <person name="Beckman K.B."/>
            <person name="Gohl D.M."/>
        </authorList>
    </citation>
    <scope>NUCLEOTIDE SEQUENCE</scope>
    <source>
        <strain evidence="1">Duluth1</strain>
        <tissue evidence="1">Whole animal</tissue>
    </source>
</reference>
<keyword evidence="2" id="KW-1185">Reference proteome</keyword>
<evidence type="ECO:0000313" key="2">
    <source>
        <dbReference type="Proteomes" id="UP000828390"/>
    </source>
</evidence>
<dbReference type="AlphaFoldDB" id="A0A9D4L0H3"/>
<dbReference type="EMBL" id="JAIWYP010000003">
    <property type="protein sequence ID" value="KAH3849024.1"/>
    <property type="molecule type" value="Genomic_DNA"/>
</dbReference>
<reference evidence="1" key="2">
    <citation type="submission" date="2020-11" db="EMBL/GenBank/DDBJ databases">
        <authorList>
            <person name="McCartney M.A."/>
            <person name="Auch B."/>
            <person name="Kono T."/>
            <person name="Mallez S."/>
            <person name="Becker A."/>
            <person name="Gohl D.M."/>
            <person name="Silverstein K.A.T."/>
            <person name="Koren S."/>
            <person name="Bechman K.B."/>
            <person name="Herman A."/>
            <person name="Abrahante J.E."/>
            <person name="Garbe J."/>
        </authorList>
    </citation>
    <scope>NUCLEOTIDE SEQUENCE</scope>
    <source>
        <strain evidence="1">Duluth1</strain>
        <tissue evidence="1">Whole animal</tissue>
    </source>
</reference>
<comment type="caution">
    <text evidence="1">The sequence shown here is derived from an EMBL/GenBank/DDBJ whole genome shotgun (WGS) entry which is preliminary data.</text>
</comment>
<proteinExistence type="predicted"/>
<accession>A0A9D4L0H3</accession>
<name>A0A9D4L0H3_DREPO</name>
<evidence type="ECO:0000313" key="1">
    <source>
        <dbReference type="EMBL" id="KAH3849024.1"/>
    </source>
</evidence>